<reference evidence="4 5" key="1">
    <citation type="submission" date="2018-05" db="EMBL/GenBank/DDBJ databases">
        <title>Flavobacterium sp. MEBiC07310.</title>
        <authorList>
            <person name="Baek K."/>
        </authorList>
    </citation>
    <scope>NUCLEOTIDE SEQUENCE [LARGE SCALE GENOMIC DNA]</scope>
    <source>
        <strain evidence="4 5">MEBiC07310</strain>
    </source>
</reference>
<dbReference type="SUPFAM" id="SSF55486">
    <property type="entry name" value="Metalloproteases ('zincins'), catalytic domain"/>
    <property type="match status" value="1"/>
</dbReference>
<dbReference type="NCBIfam" id="NF045639">
    <property type="entry name" value="GCX_COOH"/>
    <property type="match status" value="1"/>
</dbReference>
<keyword evidence="5" id="KW-1185">Reference proteome</keyword>
<dbReference type="OrthoDB" id="127762at2"/>
<dbReference type="InterPro" id="IPR024079">
    <property type="entry name" value="MetalloPept_cat_dom_sf"/>
</dbReference>
<protein>
    <recommendedName>
        <fullName evidence="3">Secretion system C-terminal sorting domain-containing protein</fullName>
    </recommendedName>
</protein>
<dbReference type="NCBIfam" id="TIGR04183">
    <property type="entry name" value="Por_Secre_tail"/>
    <property type="match status" value="1"/>
</dbReference>
<dbReference type="AlphaFoldDB" id="A0A2U8QUF8"/>
<organism evidence="4 5">
    <name type="scientific">Flavobacterium sediminis</name>
    <dbReference type="NCBI Taxonomy" id="2201181"/>
    <lineage>
        <taxon>Bacteria</taxon>
        <taxon>Pseudomonadati</taxon>
        <taxon>Bacteroidota</taxon>
        <taxon>Flavobacteriia</taxon>
        <taxon>Flavobacteriales</taxon>
        <taxon>Flavobacteriaceae</taxon>
        <taxon>Flavobacterium</taxon>
    </lineage>
</organism>
<dbReference type="Proteomes" id="UP000245429">
    <property type="component" value="Chromosome"/>
</dbReference>
<dbReference type="Pfam" id="PF09471">
    <property type="entry name" value="Peptidase_M64"/>
    <property type="match status" value="1"/>
</dbReference>
<dbReference type="InterPro" id="IPR055015">
    <property type="entry name" value="GCX_COOH"/>
</dbReference>
<dbReference type="EMBL" id="CP029463">
    <property type="protein sequence ID" value="AWM13842.1"/>
    <property type="molecule type" value="Genomic_DNA"/>
</dbReference>
<dbReference type="KEGG" id="fse:DI487_08185"/>
<evidence type="ECO:0000313" key="4">
    <source>
        <dbReference type="EMBL" id="AWM13842.1"/>
    </source>
</evidence>
<evidence type="ECO:0000256" key="1">
    <source>
        <dbReference type="ARBA" id="ARBA00022729"/>
    </source>
</evidence>
<dbReference type="GO" id="GO:0008237">
    <property type="term" value="F:metallopeptidase activity"/>
    <property type="evidence" value="ECO:0007669"/>
    <property type="project" value="InterPro"/>
</dbReference>
<evidence type="ECO:0000256" key="2">
    <source>
        <dbReference type="SAM" id="SignalP"/>
    </source>
</evidence>
<proteinExistence type="predicted"/>
<feature type="signal peptide" evidence="2">
    <location>
        <begin position="1"/>
        <end position="18"/>
    </location>
</feature>
<keyword evidence="1 2" id="KW-0732">Signal</keyword>
<sequence>MKNIALIFLMLFLTKVNSQVTLETFYETSDSQINIFIVSQGYDNAHMSEFNSFVNGLLNKLWSTVPFNEFQSNFRIILVRDIATTNGFPRAFNQFDPPTLCSGGSVSGAEDYDTFKTRMDNLITNYIPDYDDKSYLIAVFNNDYYTGGGGEYVFATENCYGSYMYNVIIHEFGHSFGLLGDEYGPTTASVDPNDFPLFHNRNITNLSTPEDIPWKYLIAPSTPIPTCSYGSSCFYTVTGLYESANYTNIGWYRPKNNCKMRTVTQSFCPTCRDLLRETIIKHLCPTNSTISEDFISRHQYLMHWRKASESLSSTSTIGNKISVTFLSQNEILLTPGFEAVNGSDFAAKVGDCSSIDLQNEYKIQHKKFRTIEQAPENTISDLQTEIYPNPFSGNTLFFKTTTNSSKQILIYDMLGKPIINTTTENNFINVTNLASGVYLVKIIEAEKTATKKLIVE</sequence>
<dbReference type="Pfam" id="PF18962">
    <property type="entry name" value="Por_Secre_tail"/>
    <property type="match status" value="1"/>
</dbReference>
<name>A0A2U8QUF8_9FLAO</name>
<feature type="chain" id="PRO_5016003589" description="Secretion system C-terminal sorting domain-containing protein" evidence="2">
    <location>
        <begin position="19"/>
        <end position="456"/>
    </location>
</feature>
<dbReference type="InterPro" id="IPR026444">
    <property type="entry name" value="Secre_tail"/>
</dbReference>
<accession>A0A2U8QUF8</accession>
<gene>
    <name evidence="4" type="ORF">DI487_08185</name>
</gene>
<dbReference type="InterPro" id="IPR019026">
    <property type="entry name" value="Peptidase_M64_IgA"/>
</dbReference>
<evidence type="ECO:0000259" key="3">
    <source>
        <dbReference type="Pfam" id="PF18962"/>
    </source>
</evidence>
<evidence type="ECO:0000313" key="5">
    <source>
        <dbReference type="Proteomes" id="UP000245429"/>
    </source>
</evidence>
<dbReference type="Gene3D" id="3.40.390.10">
    <property type="entry name" value="Collagenase (Catalytic Domain)"/>
    <property type="match status" value="1"/>
</dbReference>
<feature type="domain" description="Secretion system C-terminal sorting" evidence="3">
    <location>
        <begin position="386"/>
        <end position="455"/>
    </location>
</feature>
<dbReference type="RefSeq" id="WP_109569209.1">
    <property type="nucleotide sequence ID" value="NZ_CP029463.1"/>
</dbReference>